<evidence type="ECO:0000256" key="1">
    <source>
        <dbReference type="ARBA" id="ARBA00004141"/>
    </source>
</evidence>
<dbReference type="Proteomes" id="UP000799302">
    <property type="component" value="Unassembled WGS sequence"/>
</dbReference>
<feature type="transmembrane region" description="Helical" evidence="9">
    <location>
        <begin position="166"/>
        <end position="189"/>
    </location>
</feature>
<feature type="region of interest" description="Disordered" evidence="8">
    <location>
        <begin position="540"/>
        <end position="561"/>
    </location>
</feature>
<dbReference type="InterPro" id="IPR003280">
    <property type="entry name" value="2pore_dom_K_chnl"/>
</dbReference>
<keyword evidence="3 9" id="KW-0812">Transmembrane</keyword>
<keyword evidence="2" id="KW-0813">Transport</keyword>
<dbReference type="AlphaFoldDB" id="A0A6A6UTQ3"/>
<dbReference type="PANTHER" id="PTHR11003:SF301">
    <property type="entry name" value="POTASSIUM CHANNEL PROTEIN"/>
    <property type="match status" value="1"/>
</dbReference>
<evidence type="ECO:0000313" key="11">
    <source>
        <dbReference type="EMBL" id="KAF2674801.1"/>
    </source>
</evidence>
<feature type="compositionally biased region" description="Acidic residues" evidence="8">
    <location>
        <begin position="507"/>
        <end position="517"/>
    </location>
</feature>
<protein>
    <submittedName>
        <fullName evidence="11">Voltage-gated potassium channel</fullName>
    </submittedName>
</protein>
<feature type="transmembrane region" description="Helical" evidence="9">
    <location>
        <begin position="239"/>
        <end position="255"/>
    </location>
</feature>
<dbReference type="Pfam" id="PF07885">
    <property type="entry name" value="Ion_trans_2"/>
    <property type="match status" value="2"/>
</dbReference>
<feature type="region of interest" description="Disordered" evidence="8">
    <location>
        <begin position="613"/>
        <end position="632"/>
    </location>
</feature>
<dbReference type="Gene3D" id="1.10.287.70">
    <property type="match status" value="2"/>
</dbReference>
<feature type="compositionally biased region" description="Low complexity" evidence="8">
    <location>
        <begin position="548"/>
        <end position="559"/>
    </location>
</feature>
<feature type="compositionally biased region" description="Basic and acidic residues" evidence="8">
    <location>
        <begin position="715"/>
        <end position="729"/>
    </location>
</feature>
<dbReference type="GO" id="GO:0022841">
    <property type="term" value="F:potassium ion leak channel activity"/>
    <property type="evidence" value="ECO:0007669"/>
    <property type="project" value="TreeGrafter"/>
</dbReference>
<dbReference type="InterPro" id="IPR013099">
    <property type="entry name" value="K_chnl_dom"/>
</dbReference>
<keyword evidence="4 9" id="KW-1133">Transmembrane helix</keyword>
<sequence length="729" mass="81633">MNDPGTAEPISEIAADIEKNMPSGPNQDTEEIMNFLKPSRWWFASTGVPLIAGTFGPIASFFSICALVQPWRSTIPPGGTEAQGVDIKDPHWLIAVNAISLVFALIANGALLLNMARRLALHIAQPIIIVGWFMSGFMLIGLVAAASARSTGFRPNPPEAHALTQAFYYAIGAAGLYCIVAGLMIFTVVGAVKGHYEKEFTLTTAQRTLMLQTIGFLMYLLLGALVFKSIEKWKYLDAVFWADFTLLTIGLGAPLTPKTALGQALLFPYAIAGILSIGLVIGSVRSLVLQRGKEKMAARFLEKQREKTVRSIDTEKNTIKVSWFKKYHFQEKADTMSEPRRREQEFLLMRKIEEQAENHQRWIALLVSTSATLALWLVGAAVFYVTEQFDQKWTYFQALYFSFTSLTTIGYGDYEPVSNSGKPFFVLWTIIAVPTLTVLISHMGDTIIRGFTDAVIWAGTVTILPGESRAHESLQRVFSSIFRGLKVNPKEFAGTNQPPGFLPREDNDGDAPEEEAEKGDPHHVMRNQILDRFAEHIADNEVDKNKSRSSSLDSTDSNNMDPDARDTFNYVYVLTRELVIVMTHLTESPGKKYDYQDWAFFLKLLGQDEADASLHRNPNSKSDLSRAHELGKADDGEETRVWSWMGLRSPLMARVSESQWIADRLSKKLEQELDRIRNGRKRDGPVPVTYADILKKVKQEDGKENGTRKSTSSHAELDKVNNQKEKKHQ</sequence>
<accession>A0A6A6UTQ3</accession>
<evidence type="ECO:0000256" key="4">
    <source>
        <dbReference type="ARBA" id="ARBA00022989"/>
    </source>
</evidence>
<keyword evidence="7 11" id="KW-0407">Ion channel</keyword>
<feature type="region of interest" description="Disordered" evidence="8">
    <location>
        <begin position="490"/>
        <end position="524"/>
    </location>
</feature>
<feature type="transmembrane region" description="Helical" evidence="9">
    <location>
        <begin position="41"/>
        <end position="71"/>
    </location>
</feature>
<reference evidence="11" key="1">
    <citation type="journal article" date="2020" name="Stud. Mycol.">
        <title>101 Dothideomycetes genomes: a test case for predicting lifestyles and emergence of pathogens.</title>
        <authorList>
            <person name="Haridas S."/>
            <person name="Albert R."/>
            <person name="Binder M."/>
            <person name="Bloem J."/>
            <person name="Labutti K."/>
            <person name="Salamov A."/>
            <person name="Andreopoulos B."/>
            <person name="Baker S."/>
            <person name="Barry K."/>
            <person name="Bills G."/>
            <person name="Bluhm B."/>
            <person name="Cannon C."/>
            <person name="Castanera R."/>
            <person name="Culley D."/>
            <person name="Daum C."/>
            <person name="Ezra D."/>
            <person name="Gonzalez J."/>
            <person name="Henrissat B."/>
            <person name="Kuo A."/>
            <person name="Liang C."/>
            <person name="Lipzen A."/>
            <person name="Lutzoni F."/>
            <person name="Magnuson J."/>
            <person name="Mondo S."/>
            <person name="Nolan M."/>
            <person name="Ohm R."/>
            <person name="Pangilinan J."/>
            <person name="Park H.-J."/>
            <person name="Ramirez L."/>
            <person name="Alfaro M."/>
            <person name="Sun H."/>
            <person name="Tritt A."/>
            <person name="Yoshinaga Y."/>
            <person name="Zwiers L.-H."/>
            <person name="Turgeon B."/>
            <person name="Goodwin S."/>
            <person name="Spatafora J."/>
            <person name="Crous P."/>
            <person name="Grigoriev I."/>
        </authorList>
    </citation>
    <scope>NUCLEOTIDE SEQUENCE</scope>
    <source>
        <strain evidence="11">CBS 115976</strain>
    </source>
</reference>
<evidence type="ECO:0000259" key="10">
    <source>
        <dbReference type="Pfam" id="PF07885"/>
    </source>
</evidence>
<feature type="domain" description="Potassium channel" evidence="10">
    <location>
        <begin position="372"/>
        <end position="447"/>
    </location>
</feature>
<keyword evidence="12" id="KW-1185">Reference proteome</keyword>
<proteinExistence type="predicted"/>
<dbReference type="SUPFAM" id="SSF81324">
    <property type="entry name" value="Voltage-gated potassium channels"/>
    <property type="match status" value="2"/>
</dbReference>
<gene>
    <name evidence="11" type="ORF">BT63DRAFT_420080</name>
</gene>
<dbReference type="PANTHER" id="PTHR11003">
    <property type="entry name" value="POTASSIUM CHANNEL, SUBFAMILY K"/>
    <property type="match status" value="1"/>
</dbReference>
<feature type="transmembrane region" description="Helical" evidence="9">
    <location>
        <begin position="267"/>
        <end position="289"/>
    </location>
</feature>
<evidence type="ECO:0000256" key="7">
    <source>
        <dbReference type="ARBA" id="ARBA00023303"/>
    </source>
</evidence>
<feature type="compositionally biased region" description="Basic and acidic residues" evidence="8">
    <location>
        <begin position="695"/>
        <end position="707"/>
    </location>
</feature>
<dbReference type="GO" id="GO:0005886">
    <property type="term" value="C:plasma membrane"/>
    <property type="evidence" value="ECO:0007669"/>
    <property type="project" value="TreeGrafter"/>
</dbReference>
<keyword evidence="6 9" id="KW-0472">Membrane</keyword>
<feature type="transmembrane region" description="Helical" evidence="9">
    <location>
        <begin position="424"/>
        <end position="444"/>
    </location>
</feature>
<dbReference type="EMBL" id="MU004230">
    <property type="protein sequence ID" value="KAF2674801.1"/>
    <property type="molecule type" value="Genomic_DNA"/>
</dbReference>
<evidence type="ECO:0000313" key="12">
    <source>
        <dbReference type="Proteomes" id="UP000799302"/>
    </source>
</evidence>
<dbReference type="GO" id="GO:0015271">
    <property type="term" value="F:outward rectifier potassium channel activity"/>
    <property type="evidence" value="ECO:0007669"/>
    <property type="project" value="TreeGrafter"/>
</dbReference>
<comment type="subcellular location">
    <subcellularLocation>
        <location evidence="1">Membrane</location>
        <topology evidence="1">Multi-pass membrane protein</topology>
    </subcellularLocation>
</comment>
<feature type="transmembrane region" description="Helical" evidence="9">
    <location>
        <begin position="362"/>
        <end position="383"/>
    </location>
</feature>
<name>A0A6A6UTQ3_9PEZI</name>
<organism evidence="11 12">
    <name type="scientific">Microthyrium microscopicum</name>
    <dbReference type="NCBI Taxonomy" id="703497"/>
    <lineage>
        <taxon>Eukaryota</taxon>
        <taxon>Fungi</taxon>
        <taxon>Dikarya</taxon>
        <taxon>Ascomycota</taxon>
        <taxon>Pezizomycotina</taxon>
        <taxon>Dothideomycetes</taxon>
        <taxon>Dothideomycetes incertae sedis</taxon>
        <taxon>Microthyriales</taxon>
        <taxon>Microthyriaceae</taxon>
        <taxon>Microthyrium</taxon>
    </lineage>
</organism>
<keyword evidence="5" id="KW-0406">Ion transport</keyword>
<evidence type="ECO:0000256" key="5">
    <source>
        <dbReference type="ARBA" id="ARBA00023065"/>
    </source>
</evidence>
<feature type="transmembrane region" description="Helical" evidence="9">
    <location>
        <begin position="395"/>
        <end position="412"/>
    </location>
</feature>
<evidence type="ECO:0000256" key="6">
    <source>
        <dbReference type="ARBA" id="ARBA00023136"/>
    </source>
</evidence>
<feature type="domain" description="Potassium channel" evidence="10">
    <location>
        <begin position="216"/>
        <end position="288"/>
    </location>
</feature>
<dbReference type="GO" id="GO:0030322">
    <property type="term" value="P:stabilization of membrane potential"/>
    <property type="evidence" value="ECO:0007669"/>
    <property type="project" value="TreeGrafter"/>
</dbReference>
<feature type="compositionally biased region" description="Basic and acidic residues" evidence="8">
    <location>
        <begin position="623"/>
        <end position="632"/>
    </location>
</feature>
<feature type="transmembrane region" description="Helical" evidence="9">
    <location>
        <begin position="119"/>
        <end position="145"/>
    </location>
</feature>
<evidence type="ECO:0000256" key="9">
    <source>
        <dbReference type="SAM" id="Phobius"/>
    </source>
</evidence>
<evidence type="ECO:0000256" key="3">
    <source>
        <dbReference type="ARBA" id="ARBA00022692"/>
    </source>
</evidence>
<feature type="region of interest" description="Disordered" evidence="8">
    <location>
        <begin position="695"/>
        <end position="729"/>
    </location>
</feature>
<evidence type="ECO:0000256" key="8">
    <source>
        <dbReference type="SAM" id="MobiDB-lite"/>
    </source>
</evidence>
<feature type="transmembrane region" description="Helical" evidence="9">
    <location>
        <begin position="209"/>
        <end position="227"/>
    </location>
</feature>
<evidence type="ECO:0000256" key="2">
    <source>
        <dbReference type="ARBA" id="ARBA00022448"/>
    </source>
</evidence>
<dbReference type="OrthoDB" id="297496at2759"/>
<feature type="transmembrane region" description="Helical" evidence="9">
    <location>
        <begin position="92"/>
        <end position="113"/>
    </location>
</feature>